<dbReference type="WormBase" id="CBG26232">
    <property type="protein sequence ID" value="CBP39197"/>
    <property type="gene ID" value="WBGene00087646"/>
</dbReference>
<feature type="compositionally biased region" description="Basic residues" evidence="7">
    <location>
        <begin position="690"/>
        <end position="699"/>
    </location>
</feature>
<sequence length="1370" mass="156003">MLPNEPSSSTATFDASPIIMGEPLPTTSMTQKPEASDTVPSDSEIQVIHTKLAPVTLKPGVCQCNSPIQPTPRQICEFLDREFPIGYTPNIADILDSADCWRAVKNIRQIDFSNQVIGRGSGVYGKLRQHKKMAWKDMVQRREGVWRFFNFLSVCECLRQRIVTMNLSLEWNMYDREKSAMQQGLAIPTPETHPMILELQESYRIASLRKAESEKVFTILEALKMINAPLPEGFTPDAPGLVDSIEGWRRNLSLTDPCKKKPPKMSLVDLANSVLGCTDKVYRKMRARKAEWNELLRAQKFVLRMHNWIEMTEEVKEKIMKLKISTKDWTNFEGMQNPGENLFLRDFGLSENQKKKLEAVKTKISKIVRPKLQKAASKTSENGNGPELVNTSRENSPALAEKVPDNLQKNFENALIFEESPIFESPESPNSESDDIQLEEIEDPNFQEEINNVFRILDAKLPANFVPDTNQILDATKIWLDASKIPISEFSEKILGCLESEYLNLRETKVQGKDMFAGRELIRRMYNFLKIGEEEKAGILKLDISEELWLLHEIGNDEDCMEEECEDQEMRQKVPEDLTTPNLQSLPQIAQQSVQTIPEDLTIPDLAQNALQRIPQVPEGIPYKVISNSAQTAQQTSQMTTLLDQQPSRTVPEDSTTSSLAQNAQERVPEVSEAVPILIATNSDPNQAPKKPKRKPKKPKAQEIPPEQPTFLDANLPPETFPDTTEVLRKIENWRLARKMRREDLIEMILKCSLNSYRSLIRYKAEYLRMKSEGQASIRRIFNFLNASEEQRAQLWDTFWASKTSKEPENLISIIPVIPNIQDVAVNPKKLTKRKVAEEKTNPKLPKIDEPLVLEPDVDEYLNRNPKFLKKASDKDYDPFDFDLLSPLPMFAEQLEREFMNRSTQDTPEFDSMGIQEIINSNPGMSNDRIVAYSNPENQQDVVYSTPETQNWNQETSEPGYNNSNYSIPPSYNSHQGYQYSNQNSMSNAHYSNPTGYSKQSSNENQRPQGFQYSSQNYSNHTRYSSSGDVAFAGHIYNTTSYNNPHANFEGSRPMGVQLNYSNQRPAHQTNGYSKQNQMLTHQTQSYSNQNQIPAHQSQNCSNQNQNPAHQNQGYSNQNQIPAHQTVNYNNQKPAHQTQGYSNQNSPMPAHQTQNNSNQNQIPAHQTHGYSNQNSPMPTHRTQNNSNQNQMPTHQMGHYSNPQTMLSPVSTTTYSNPPPNYSNPEQMRSPMMMSNDYSNPQQQPRFVLQPMKPENIPGQRLPPCPRQVDFEKLGVKLQLKKMQNGQQEDASMVVNAGNYSNQAPQNYSNPQAQPQQPVSQQQNSAAAPVDGQKYHEPAAPVVNQENLQYSDQKNGKNQGKRAQLTQRNEY</sequence>
<feature type="compositionally biased region" description="Polar residues" evidence="7">
    <location>
        <begin position="1084"/>
        <end position="1096"/>
    </location>
</feature>
<keyword evidence="4" id="KW-0371">Homeobox</keyword>
<evidence type="ECO:0000256" key="1">
    <source>
        <dbReference type="ARBA" id="ARBA00004123"/>
    </source>
</evidence>
<proteinExistence type="predicted"/>
<accession>B6IIY7</accession>
<feature type="region of interest" description="Disordered" evidence="7">
    <location>
        <begin position="1298"/>
        <end position="1370"/>
    </location>
</feature>
<dbReference type="RefSeq" id="XP_045099428.1">
    <property type="nucleotide sequence ID" value="XM_045244809.1"/>
</dbReference>
<dbReference type="EMBL" id="HE600943">
    <property type="protein sequence ID" value="CAR99867.1"/>
    <property type="molecule type" value="Genomic_DNA"/>
</dbReference>
<feature type="compositionally biased region" description="Polar residues" evidence="7">
    <location>
        <begin position="975"/>
        <end position="1022"/>
    </location>
</feature>
<keyword evidence="6" id="KW-0539">Nucleus</keyword>
<dbReference type="GeneID" id="68917713"/>
<dbReference type="HOGENOM" id="CLU_256372_0_0_1"/>
<dbReference type="GO" id="GO:0005634">
    <property type="term" value="C:nucleus"/>
    <property type="evidence" value="ECO:0007669"/>
    <property type="project" value="UniProtKB-SubCell"/>
</dbReference>
<dbReference type="PROSITE" id="PS51042">
    <property type="entry name" value="CUT"/>
    <property type="match status" value="1"/>
</dbReference>
<evidence type="ECO:0000313" key="9">
    <source>
        <dbReference type="EMBL" id="CAR99867.1"/>
    </source>
</evidence>
<feature type="region of interest" description="Disordered" evidence="7">
    <location>
        <begin position="948"/>
        <end position="1022"/>
    </location>
</feature>
<feature type="compositionally biased region" description="Polar residues" evidence="7">
    <location>
        <begin position="1"/>
        <end position="13"/>
    </location>
</feature>
<evidence type="ECO:0000256" key="7">
    <source>
        <dbReference type="SAM" id="MobiDB-lite"/>
    </source>
</evidence>
<name>B6IIY7_CAEBR</name>
<keyword evidence="5" id="KW-0804">Transcription</keyword>
<feature type="region of interest" description="Disordered" evidence="7">
    <location>
        <begin position="1133"/>
        <end position="1228"/>
    </location>
</feature>
<evidence type="ECO:0000259" key="8">
    <source>
        <dbReference type="PROSITE" id="PS51042"/>
    </source>
</evidence>
<dbReference type="Gene3D" id="1.10.260.40">
    <property type="entry name" value="lambda repressor-like DNA-binding domains"/>
    <property type="match status" value="2"/>
</dbReference>
<feature type="compositionally biased region" description="Polar residues" evidence="7">
    <location>
        <begin position="642"/>
        <end position="665"/>
    </location>
</feature>
<feature type="compositionally biased region" description="Polar residues" evidence="7">
    <location>
        <begin position="1343"/>
        <end position="1357"/>
    </location>
</feature>
<reference evidence="9 10" key="2">
    <citation type="journal article" date="2011" name="PLoS Genet.">
        <title>Caenorhabditis briggsae recombinant inbred line genotypes reveal inter-strain incompatibility and the evolution of recombination.</title>
        <authorList>
            <person name="Ross J.A."/>
            <person name="Koboldt D.C."/>
            <person name="Staisch J.E."/>
            <person name="Chamberlin H.M."/>
            <person name="Gupta B.P."/>
            <person name="Miller R.D."/>
            <person name="Baird S.E."/>
            <person name="Haag E.S."/>
        </authorList>
    </citation>
    <scope>NUCLEOTIDE SEQUENCE [LARGE SCALE GENOMIC DNA]</scope>
    <source>
        <strain evidence="9 10">AF16</strain>
    </source>
</reference>
<feature type="region of interest" description="Disordered" evidence="7">
    <location>
        <begin position="1"/>
        <end position="42"/>
    </location>
</feature>
<feature type="region of interest" description="Disordered" evidence="7">
    <location>
        <begin position="1084"/>
        <end position="1117"/>
    </location>
</feature>
<evidence type="ECO:0000313" key="11">
    <source>
        <dbReference type="WormBase" id="CBG26232"/>
    </source>
</evidence>
<feature type="compositionally biased region" description="Polar residues" evidence="7">
    <location>
        <begin position="948"/>
        <end position="957"/>
    </location>
</feature>
<evidence type="ECO:0000313" key="10">
    <source>
        <dbReference type="Proteomes" id="UP000008549"/>
    </source>
</evidence>
<feature type="region of interest" description="Disordered" evidence="7">
    <location>
        <begin position="371"/>
        <end position="399"/>
    </location>
</feature>
<feature type="domain" description="CUT" evidence="8">
    <location>
        <begin position="713"/>
        <end position="800"/>
    </location>
</feature>
<evidence type="ECO:0000256" key="5">
    <source>
        <dbReference type="ARBA" id="ARBA00023163"/>
    </source>
</evidence>
<keyword evidence="10" id="KW-1185">Reference proteome</keyword>
<feature type="compositionally biased region" description="Low complexity" evidence="7">
    <location>
        <begin position="1097"/>
        <end position="1107"/>
    </location>
</feature>
<protein>
    <submittedName>
        <fullName evidence="9">Protein CBG26232</fullName>
    </submittedName>
</protein>
<dbReference type="KEGG" id="cbr:CBG_26232"/>
<evidence type="ECO:0000256" key="4">
    <source>
        <dbReference type="ARBA" id="ARBA00023155"/>
    </source>
</evidence>
<evidence type="ECO:0000256" key="2">
    <source>
        <dbReference type="ARBA" id="ARBA00023015"/>
    </source>
</evidence>
<dbReference type="SUPFAM" id="SSF47413">
    <property type="entry name" value="lambda repressor-like DNA-binding domains"/>
    <property type="match status" value="2"/>
</dbReference>
<feature type="compositionally biased region" description="Polar residues" evidence="7">
    <location>
        <begin position="376"/>
        <end position="395"/>
    </location>
</feature>
<dbReference type="InterPro" id="IPR010982">
    <property type="entry name" value="Lambda_DNA-bd_dom_sf"/>
</dbReference>
<dbReference type="InterPro" id="IPR003350">
    <property type="entry name" value="CUT_dom"/>
</dbReference>
<reference evidence="9 10" key="1">
    <citation type="journal article" date="2003" name="PLoS Biol.">
        <title>The genome sequence of Caenorhabditis briggsae: a platform for comparative genomics.</title>
        <authorList>
            <person name="Stein L.D."/>
            <person name="Bao Z."/>
            <person name="Blasiar D."/>
            <person name="Blumenthal T."/>
            <person name="Brent M.R."/>
            <person name="Chen N."/>
            <person name="Chinwalla A."/>
            <person name="Clarke L."/>
            <person name="Clee C."/>
            <person name="Coghlan A."/>
            <person name="Coulson A."/>
            <person name="D'Eustachio P."/>
            <person name="Fitch D.H."/>
            <person name="Fulton L.A."/>
            <person name="Fulton R.E."/>
            <person name="Griffiths-Jones S."/>
            <person name="Harris T.W."/>
            <person name="Hillier L.W."/>
            <person name="Kamath R."/>
            <person name="Kuwabara P.E."/>
            <person name="Mardis E.R."/>
            <person name="Marra M.A."/>
            <person name="Miner T.L."/>
            <person name="Minx P."/>
            <person name="Mullikin J.C."/>
            <person name="Plumb R.W."/>
            <person name="Rogers J."/>
            <person name="Schein J.E."/>
            <person name="Sohrmann M."/>
            <person name="Spieth J."/>
            <person name="Stajich J.E."/>
            <person name="Wei C."/>
            <person name="Willey D."/>
            <person name="Wilson R.K."/>
            <person name="Durbin R."/>
            <person name="Waterston R.H."/>
        </authorList>
    </citation>
    <scope>NUCLEOTIDE SEQUENCE [LARGE SCALE GENOMIC DNA]</scope>
    <source>
        <strain evidence="9 10">AF16</strain>
    </source>
</reference>
<keyword evidence="2" id="KW-0805">Transcription regulation</keyword>
<feature type="compositionally biased region" description="Polar residues" evidence="7">
    <location>
        <begin position="1133"/>
        <end position="1209"/>
    </location>
</feature>
<evidence type="ECO:0000256" key="6">
    <source>
        <dbReference type="ARBA" id="ARBA00023242"/>
    </source>
</evidence>
<feature type="compositionally biased region" description="Low complexity" evidence="7">
    <location>
        <begin position="959"/>
        <end position="974"/>
    </location>
</feature>
<feature type="region of interest" description="Disordered" evidence="7">
    <location>
        <begin position="636"/>
        <end position="719"/>
    </location>
</feature>
<feature type="compositionally biased region" description="Low complexity" evidence="7">
    <location>
        <begin position="1309"/>
        <end position="1329"/>
    </location>
</feature>
<dbReference type="CTD" id="68917713"/>
<dbReference type="GO" id="GO:0003677">
    <property type="term" value="F:DNA binding"/>
    <property type="evidence" value="ECO:0007669"/>
    <property type="project" value="UniProtKB-KW"/>
</dbReference>
<feature type="compositionally biased region" description="Polar residues" evidence="7">
    <location>
        <begin position="1108"/>
        <end position="1117"/>
    </location>
</feature>
<evidence type="ECO:0000256" key="3">
    <source>
        <dbReference type="ARBA" id="ARBA00023125"/>
    </source>
</evidence>
<gene>
    <name evidence="9 11" type="ORF">CBG26232</name>
    <name evidence="9" type="ORF">CBG_26232</name>
</gene>
<dbReference type="InParanoid" id="B6IIY7"/>
<organism evidence="9 10">
    <name type="scientific">Caenorhabditis briggsae</name>
    <dbReference type="NCBI Taxonomy" id="6238"/>
    <lineage>
        <taxon>Eukaryota</taxon>
        <taxon>Metazoa</taxon>
        <taxon>Ecdysozoa</taxon>
        <taxon>Nematoda</taxon>
        <taxon>Chromadorea</taxon>
        <taxon>Rhabditida</taxon>
        <taxon>Rhabditina</taxon>
        <taxon>Rhabditomorpha</taxon>
        <taxon>Rhabditoidea</taxon>
        <taxon>Rhabditidae</taxon>
        <taxon>Peloderinae</taxon>
        <taxon>Caenorhabditis</taxon>
    </lineage>
</organism>
<dbReference type="Proteomes" id="UP000008549">
    <property type="component" value="Unassembled WGS sequence"/>
</dbReference>
<feature type="compositionally biased region" description="Polar residues" evidence="7">
    <location>
        <begin position="1298"/>
        <end position="1308"/>
    </location>
</feature>
<feature type="compositionally biased region" description="Polar residues" evidence="7">
    <location>
        <begin position="25"/>
        <end position="42"/>
    </location>
</feature>
<comment type="subcellular location">
    <subcellularLocation>
        <location evidence="1">Nucleus</location>
    </subcellularLocation>
</comment>
<keyword evidence="3" id="KW-0238">DNA-binding</keyword>